<reference evidence="4" key="1">
    <citation type="submission" date="2022-01" db="EMBL/GenBank/DDBJ databases">
        <title>Paenibacillus spongiae sp. nov., isolated from marine sponge.</title>
        <authorList>
            <person name="Li Z."/>
            <person name="Zhang M."/>
        </authorList>
    </citation>
    <scope>NUCLEOTIDE SEQUENCE</scope>
    <source>
        <strain evidence="4">PHS-Z3</strain>
    </source>
</reference>
<dbReference type="SUPFAM" id="SSF56300">
    <property type="entry name" value="Metallo-dependent phosphatases"/>
    <property type="match status" value="1"/>
</dbReference>
<evidence type="ECO:0000256" key="1">
    <source>
        <dbReference type="ARBA" id="ARBA00022729"/>
    </source>
</evidence>
<dbReference type="Proteomes" id="UP001057877">
    <property type="component" value="Chromosome"/>
</dbReference>
<dbReference type="InterPro" id="IPR015914">
    <property type="entry name" value="PAPs_N"/>
</dbReference>
<dbReference type="RefSeq" id="WP_258389174.1">
    <property type="nucleotide sequence ID" value="NZ_CP091430.1"/>
</dbReference>
<dbReference type="SUPFAM" id="SSF49363">
    <property type="entry name" value="Purple acid phosphatase, N-terminal domain"/>
    <property type="match status" value="1"/>
</dbReference>
<name>A0ABY5SGP8_9BACL</name>
<dbReference type="PANTHER" id="PTHR45867:SF3">
    <property type="entry name" value="ACID PHOSPHATASE TYPE 7"/>
    <property type="match status" value="1"/>
</dbReference>
<feature type="domain" description="Calcineurin-like phosphoesterase" evidence="2">
    <location>
        <begin position="134"/>
        <end position="300"/>
    </location>
</feature>
<dbReference type="Gene3D" id="3.60.21.10">
    <property type="match status" value="1"/>
</dbReference>
<dbReference type="Pfam" id="PF00149">
    <property type="entry name" value="Metallophos"/>
    <property type="match status" value="1"/>
</dbReference>
<evidence type="ECO:0000259" key="2">
    <source>
        <dbReference type="Pfam" id="PF00149"/>
    </source>
</evidence>
<dbReference type="InterPro" id="IPR004843">
    <property type="entry name" value="Calcineurin-like_PHP"/>
</dbReference>
<dbReference type="InterPro" id="IPR029052">
    <property type="entry name" value="Metallo-depent_PP-like"/>
</dbReference>
<dbReference type="Pfam" id="PF16656">
    <property type="entry name" value="Pur_ac_phosph_N"/>
    <property type="match status" value="1"/>
</dbReference>
<gene>
    <name evidence="4" type="ORF">L1F29_15325</name>
</gene>
<organism evidence="4 5">
    <name type="scientific">Paenibacillus spongiae</name>
    <dbReference type="NCBI Taxonomy" id="2909671"/>
    <lineage>
        <taxon>Bacteria</taxon>
        <taxon>Bacillati</taxon>
        <taxon>Bacillota</taxon>
        <taxon>Bacilli</taxon>
        <taxon>Bacillales</taxon>
        <taxon>Paenibacillaceae</taxon>
        <taxon>Paenibacillus</taxon>
    </lineage>
</organism>
<proteinExistence type="predicted"/>
<keyword evidence="1" id="KW-0732">Signal</keyword>
<protein>
    <submittedName>
        <fullName evidence="4">Metallophosphoesterase family protein</fullName>
    </submittedName>
</protein>
<evidence type="ECO:0000313" key="5">
    <source>
        <dbReference type="Proteomes" id="UP001057877"/>
    </source>
</evidence>
<sequence>MLTIVKGPYLQWPTEDSMTIMWETSEQASSRADVLMAERIHSGYQGNYKKPEHVVSTVSNKGYCTIHQLTVKNLEPSTIYFYNIYSACEKGEIESGPHPLKTAVRKGEPFSFTVTSETGGYSGFDQSNGRINRNIFHQMQRYRPDLTLFVGDLVNDGQNYDDWEKYFFRPGKDFIINTPFYSCLGNHERNASWYYDFFAYDPPKNYYSFDYGDVHFICLDSTDFIKPEHYPNSAGEISSGNAQYDFLVQDLEATSAAWKIVFFHYPPYISGGYQVEELRKLSPVLEQYGVDVVFNSHTIVYERSHPIRGGQIDENDGIVYIVAGGAGAMPDWFLPKREWHTSQSLAVPHFVQVVVTSNLLELRAIDEEGRLFDALKIRKGTNGRKEFL</sequence>
<dbReference type="InterPro" id="IPR008963">
    <property type="entry name" value="Purple_acid_Pase-like_N"/>
</dbReference>
<dbReference type="Gene3D" id="2.60.40.380">
    <property type="entry name" value="Purple acid phosphatase-like, N-terminal"/>
    <property type="match status" value="1"/>
</dbReference>
<dbReference type="EMBL" id="CP091430">
    <property type="protein sequence ID" value="UVI33121.1"/>
    <property type="molecule type" value="Genomic_DNA"/>
</dbReference>
<dbReference type="PANTHER" id="PTHR45867">
    <property type="entry name" value="PURPLE ACID PHOSPHATASE"/>
    <property type="match status" value="1"/>
</dbReference>
<keyword evidence="5" id="KW-1185">Reference proteome</keyword>
<feature type="domain" description="Purple acid phosphatase N-terminal" evidence="3">
    <location>
        <begin position="8"/>
        <end position="87"/>
    </location>
</feature>
<accession>A0ABY5SGP8</accession>
<evidence type="ECO:0000313" key="4">
    <source>
        <dbReference type="EMBL" id="UVI33121.1"/>
    </source>
</evidence>
<evidence type="ECO:0000259" key="3">
    <source>
        <dbReference type="Pfam" id="PF16656"/>
    </source>
</evidence>